<evidence type="ECO:0000313" key="3">
    <source>
        <dbReference type="Proteomes" id="UP000248132"/>
    </source>
</evidence>
<organism evidence="2 3">
    <name type="scientific">Ruminiclostridium sufflavum DSM 19573</name>
    <dbReference type="NCBI Taxonomy" id="1121337"/>
    <lineage>
        <taxon>Bacteria</taxon>
        <taxon>Bacillati</taxon>
        <taxon>Bacillota</taxon>
        <taxon>Clostridia</taxon>
        <taxon>Eubacteriales</taxon>
        <taxon>Oscillospiraceae</taxon>
        <taxon>Ruminiclostridium</taxon>
    </lineage>
</organism>
<reference evidence="2 3" key="1">
    <citation type="submission" date="2018-06" db="EMBL/GenBank/DDBJ databases">
        <title>Genomic Encyclopedia of Type Strains, Phase I: the one thousand microbial genomes (KMG-I) project.</title>
        <authorList>
            <person name="Kyrpides N."/>
        </authorList>
    </citation>
    <scope>NUCLEOTIDE SEQUENCE [LARGE SCALE GENOMIC DNA]</scope>
    <source>
        <strain evidence="2 3">DSM 19573</strain>
    </source>
</reference>
<keyword evidence="3" id="KW-1185">Reference proteome</keyword>
<feature type="transmembrane region" description="Helical" evidence="1">
    <location>
        <begin position="78"/>
        <end position="96"/>
    </location>
</feature>
<evidence type="ECO:0000313" key="2">
    <source>
        <dbReference type="EMBL" id="PYG87971.1"/>
    </source>
</evidence>
<comment type="caution">
    <text evidence="2">The sequence shown here is derived from an EMBL/GenBank/DDBJ whole genome shotgun (WGS) entry which is preliminary data.</text>
</comment>
<gene>
    <name evidence="2" type="ORF">LY28_01681</name>
</gene>
<name>A0A318Y759_9FIRM</name>
<evidence type="ECO:0000256" key="1">
    <source>
        <dbReference type="SAM" id="Phobius"/>
    </source>
</evidence>
<accession>A0A318Y759</accession>
<feature type="transmembrane region" description="Helical" evidence="1">
    <location>
        <begin position="195"/>
        <end position="215"/>
    </location>
</feature>
<feature type="transmembrane region" description="Helical" evidence="1">
    <location>
        <begin position="48"/>
        <end position="66"/>
    </location>
</feature>
<protein>
    <submittedName>
        <fullName evidence="2">Putative membrane protein</fullName>
    </submittedName>
</protein>
<dbReference type="AlphaFoldDB" id="A0A318Y759"/>
<feature type="transmembrane region" description="Helical" evidence="1">
    <location>
        <begin position="25"/>
        <end position="42"/>
    </location>
</feature>
<dbReference type="EMBL" id="QKMR01000008">
    <property type="protein sequence ID" value="PYG87971.1"/>
    <property type="molecule type" value="Genomic_DNA"/>
</dbReference>
<dbReference type="Pfam" id="PF09997">
    <property type="entry name" value="DUF2238"/>
    <property type="match status" value="1"/>
</dbReference>
<keyword evidence="1" id="KW-0812">Transmembrane</keyword>
<sequence length="226" mass="26294">MYSRRRKISLVYASKDDISFKKNRLLHLMLAIFAVVFVFLSCNPVDMYVWWFENILPLAAVLILAVMYKKKRLCNSSYACIFILLIMHIVGAHYTYSLCPAGIWLKDYLKLGRNNYDRMMSFAFGVLAYFPVIEILHDRLRIKYFQACILSLSFILSISAVNEIIQIYYPVVLNQEQSKMLIGMQGDIYDSQKDMGMVFSGSFIAMTGFILSRCVRNKRIHIVKKQ</sequence>
<proteinExistence type="predicted"/>
<dbReference type="Proteomes" id="UP000248132">
    <property type="component" value="Unassembled WGS sequence"/>
</dbReference>
<dbReference type="InterPro" id="IPR014509">
    <property type="entry name" value="YjdF-like"/>
</dbReference>
<keyword evidence="1" id="KW-1133">Transmembrane helix</keyword>
<dbReference type="RefSeq" id="WP_110461721.1">
    <property type="nucleotide sequence ID" value="NZ_QKMR01000008.1"/>
</dbReference>
<feature type="transmembrane region" description="Helical" evidence="1">
    <location>
        <begin position="116"/>
        <end position="136"/>
    </location>
</feature>
<dbReference type="OrthoDB" id="9786473at2"/>
<feature type="transmembrane region" description="Helical" evidence="1">
    <location>
        <begin position="148"/>
        <end position="169"/>
    </location>
</feature>
<keyword evidence="1" id="KW-0472">Membrane</keyword>